<evidence type="ECO:0000313" key="2">
    <source>
        <dbReference type="Proteomes" id="UP000253934"/>
    </source>
</evidence>
<proteinExistence type="predicted"/>
<keyword evidence="2" id="KW-1185">Reference proteome</keyword>
<evidence type="ECO:0000313" key="1">
    <source>
        <dbReference type="EMBL" id="RDB36646.1"/>
    </source>
</evidence>
<organism evidence="1 2">
    <name type="scientific">Spirobacillus cienkowskii</name>
    <dbReference type="NCBI Taxonomy" id="495820"/>
    <lineage>
        <taxon>Bacteria</taxon>
        <taxon>Pseudomonadati</taxon>
        <taxon>Bdellovibrionota</taxon>
        <taxon>Oligoflexia</taxon>
        <taxon>Silvanigrellales</taxon>
        <taxon>Spirobacillus</taxon>
    </lineage>
</organism>
<dbReference type="AlphaFoldDB" id="A0A369KZL5"/>
<name>A0A369KZL5_9BACT</name>
<accession>A0A369KZL5</accession>
<dbReference type="Proteomes" id="UP000253934">
    <property type="component" value="Unassembled WGS sequence"/>
</dbReference>
<dbReference type="EMBL" id="QOVW01000058">
    <property type="protein sequence ID" value="RDB36646.1"/>
    <property type="molecule type" value="Genomic_DNA"/>
</dbReference>
<dbReference type="SUPFAM" id="SSF53850">
    <property type="entry name" value="Periplasmic binding protein-like II"/>
    <property type="match status" value="1"/>
</dbReference>
<gene>
    <name evidence="1" type="ORF">DCC88_04265</name>
</gene>
<reference evidence="1" key="1">
    <citation type="submission" date="2018-04" db="EMBL/GenBank/DDBJ databases">
        <title>Draft genome sequence of the Candidatus Spirobacillus cienkowskii, a pathogen of freshwater Daphnia species, reconstructed from hemolymph metagenomic reads.</title>
        <authorList>
            <person name="Bresciani L."/>
            <person name="Lemos L.N."/>
            <person name="Wale N."/>
            <person name="Lin J.Y."/>
            <person name="Fernandes G.R."/>
            <person name="Duffy M.A."/>
            <person name="Rodrigues J.M."/>
        </authorList>
    </citation>
    <scope>NUCLEOTIDE SEQUENCE [LARGE SCALE GENOMIC DNA]</scope>
    <source>
        <strain evidence="1">Binning01</strain>
    </source>
</reference>
<sequence length="107" mass="12533">MAKGIFGNVSFEGFPLARALEITAKEKNSILFMSRTPQREDKYIWLDTIYMTPVYIYTKKGKFPKTENYLSLYKSISVINRSFLIQVLQEKKYNSILNKYSAKKTEN</sequence>
<protein>
    <submittedName>
        <fullName evidence="1">Uncharacterized protein</fullName>
    </submittedName>
</protein>
<comment type="caution">
    <text evidence="1">The sequence shown here is derived from an EMBL/GenBank/DDBJ whole genome shotgun (WGS) entry which is preliminary data.</text>
</comment>